<dbReference type="AlphaFoldDB" id="A0A9P5PS83"/>
<evidence type="ECO:0000256" key="7">
    <source>
        <dbReference type="SAM" id="Phobius"/>
    </source>
</evidence>
<feature type="transmembrane region" description="Helical" evidence="7">
    <location>
        <begin position="421"/>
        <end position="443"/>
    </location>
</feature>
<dbReference type="EMBL" id="JADNRY010000060">
    <property type="protein sequence ID" value="KAF9068458.1"/>
    <property type="molecule type" value="Genomic_DNA"/>
</dbReference>
<accession>A0A9P5PS83</accession>
<evidence type="ECO:0000313" key="10">
    <source>
        <dbReference type="Proteomes" id="UP000772434"/>
    </source>
</evidence>
<dbReference type="CDD" id="cd17330">
    <property type="entry name" value="MFS_SLC46_TetA_like"/>
    <property type="match status" value="1"/>
</dbReference>
<feature type="transmembrane region" description="Helical" evidence="7">
    <location>
        <begin position="455"/>
        <end position="480"/>
    </location>
</feature>
<evidence type="ECO:0000256" key="5">
    <source>
        <dbReference type="ARBA" id="ARBA00023136"/>
    </source>
</evidence>
<feature type="transmembrane region" description="Helical" evidence="7">
    <location>
        <begin position="108"/>
        <end position="126"/>
    </location>
</feature>
<gene>
    <name evidence="9" type="ORF">BDP27DRAFT_1421818</name>
</gene>
<feature type="region of interest" description="Disordered" evidence="6">
    <location>
        <begin position="1"/>
        <end position="20"/>
    </location>
</feature>
<evidence type="ECO:0000256" key="1">
    <source>
        <dbReference type="ARBA" id="ARBA00004141"/>
    </source>
</evidence>
<evidence type="ECO:0000256" key="2">
    <source>
        <dbReference type="ARBA" id="ARBA00022448"/>
    </source>
</evidence>
<feature type="transmembrane region" description="Helical" evidence="7">
    <location>
        <begin position="379"/>
        <end position="400"/>
    </location>
</feature>
<dbReference type="GO" id="GO:0022857">
    <property type="term" value="F:transmembrane transporter activity"/>
    <property type="evidence" value="ECO:0007669"/>
    <property type="project" value="InterPro"/>
</dbReference>
<keyword evidence="4 7" id="KW-1133">Transmembrane helix</keyword>
<reference evidence="9" key="1">
    <citation type="submission" date="2020-11" db="EMBL/GenBank/DDBJ databases">
        <authorList>
            <consortium name="DOE Joint Genome Institute"/>
            <person name="Ahrendt S."/>
            <person name="Riley R."/>
            <person name="Andreopoulos W."/>
            <person name="Labutti K."/>
            <person name="Pangilinan J."/>
            <person name="Ruiz-Duenas F.J."/>
            <person name="Barrasa J.M."/>
            <person name="Sanchez-Garcia M."/>
            <person name="Camarero S."/>
            <person name="Miyauchi S."/>
            <person name="Serrano A."/>
            <person name="Linde D."/>
            <person name="Babiker R."/>
            <person name="Drula E."/>
            <person name="Ayuso-Fernandez I."/>
            <person name="Pacheco R."/>
            <person name="Padilla G."/>
            <person name="Ferreira P."/>
            <person name="Barriuso J."/>
            <person name="Kellner H."/>
            <person name="Castanera R."/>
            <person name="Alfaro M."/>
            <person name="Ramirez L."/>
            <person name="Pisabarro A.G."/>
            <person name="Kuo A."/>
            <person name="Tritt A."/>
            <person name="Lipzen A."/>
            <person name="He G."/>
            <person name="Yan M."/>
            <person name="Ng V."/>
            <person name="Cullen D."/>
            <person name="Martin F."/>
            <person name="Rosso M.-N."/>
            <person name="Henrissat B."/>
            <person name="Hibbett D."/>
            <person name="Martinez A.T."/>
            <person name="Grigoriev I.V."/>
        </authorList>
    </citation>
    <scope>NUCLEOTIDE SEQUENCE</scope>
    <source>
        <strain evidence="9">AH 40177</strain>
    </source>
</reference>
<dbReference type="SUPFAM" id="SSF103473">
    <property type="entry name" value="MFS general substrate transporter"/>
    <property type="match status" value="1"/>
</dbReference>
<feature type="transmembrane region" description="Helical" evidence="7">
    <location>
        <begin position="271"/>
        <end position="289"/>
    </location>
</feature>
<dbReference type="InterPro" id="IPR036259">
    <property type="entry name" value="MFS_trans_sf"/>
</dbReference>
<organism evidence="9 10">
    <name type="scientific">Rhodocollybia butyracea</name>
    <dbReference type="NCBI Taxonomy" id="206335"/>
    <lineage>
        <taxon>Eukaryota</taxon>
        <taxon>Fungi</taxon>
        <taxon>Dikarya</taxon>
        <taxon>Basidiomycota</taxon>
        <taxon>Agaricomycotina</taxon>
        <taxon>Agaricomycetes</taxon>
        <taxon>Agaricomycetidae</taxon>
        <taxon>Agaricales</taxon>
        <taxon>Marasmiineae</taxon>
        <taxon>Omphalotaceae</taxon>
        <taxon>Rhodocollybia</taxon>
    </lineage>
</organism>
<evidence type="ECO:0000313" key="9">
    <source>
        <dbReference type="EMBL" id="KAF9068458.1"/>
    </source>
</evidence>
<dbReference type="Pfam" id="PF07690">
    <property type="entry name" value="MFS_1"/>
    <property type="match status" value="1"/>
</dbReference>
<feature type="transmembrane region" description="Helical" evidence="7">
    <location>
        <begin position="341"/>
        <end position="359"/>
    </location>
</feature>
<dbReference type="PANTHER" id="PTHR23504">
    <property type="entry name" value="MAJOR FACILITATOR SUPERFAMILY DOMAIN-CONTAINING PROTEIN 10"/>
    <property type="match status" value="1"/>
</dbReference>
<evidence type="ECO:0000256" key="3">
    <source>
        <dbReference type="ARBA" id="ARBA00022692"/>
    </source>
</evidence>
<keyword evidence="10" id="KW-1185">Reference proteome</keyword>
<dbReference type="InterPro" id="IPR011701">
    <property type="entry name" value="MFS"/>
</dbReference>
<dbReference type="Gene3D" id="1.20.1250.20">
    <property type="entry name" value="MFS general substrate transporter like domains"/>
    <property type="match status" value="1"/>
</dbReference>
<proteinExistence type="predicted"/>
<evidence type="ECO:0000256" key="6">
    <source>
        <dbReference type="SAM" id="MobiDB-lite"/>
    </source>
</evidence>
<feature type="transmembrane region" description="Helical" evidence="7">
    <location>
        <begin position="205"/>
        <end position="230"/>
    </location>
</feature>
<comment type="caution">
    <text evidence="9">The sequence shown here is derived from an EMBL/GenBank/DDBJ whole genome shotgun (WGS) entry which is preliminary data.</text>
</comment>
<evidence type="ECO:0000259" key="8">
    <source>
        <dbReference type="PROSITE" id="PS50850"/>
    </source>
</evidence>
<comment type="subcellular location">
    <subcellularLocation>
        <location evidence="1">Membrane</location>
        <topology evidence="1">Multi-pass membrane protein</topology>
    </subcellularLocation>
</comment>
<dbReference type="OrthoDB" id="419616at2759"/>
<protein>
    <submittedName>
        <fullName evidence="9">Major facilitator superfamily domain-containing protein</fullName>
    </submittedName>
</protein>
<dbReference type="GO" id="GO:0016020">
    <property type="term" value="C:membrane"/>
    <property type="evidence" value="ECO:0007669"/>
    <property type="project" value="UniProtKB-SubCell"/>
</dbReference>
<dbReference type="PROSITE" id="PS50850">
    <property type="entry name" value="MFS"/>
    <property type="match status" value="1"/>
</dbReference>
<dbReference type="InterPro" id="IPR020846">
    <property type="entry name" value="MFS_dom"/>
</dbReference>
<keyword evidence="5 7" id="KW-0472">Membrane</keyword>
<keyword evidence="2" id="KW-0813">Transport</keyword>
<sequence length="502" mass="54715">MDGQDRLRPPQNVPLEPHERTALLPRTRTPLPWSQLFVLFWVQLAEPLTSQVIYPFINKMVSELPITDGEESKTGYYVGLIESLFYVTQAMTSLYWSRLSDRIGRKPVIIIGLLGLTVSTGLFGVSRSFEGLILSRCLSGVLNGNAGTIKSMMGEITDETNVAQAMALLPIIWNTGATVAPVIGGWLSNPHEQFPALFPGDFWKIYPYALPCFVVAVYCFGSVMITLLYLDESMKHSSPTTSALESATTSHTSSGPTHLPLSQILTPKVRVAIIAYAVLAFLDIALRALQPLFLTTSPSFGGLGFSVPAVGTCLAAFFVGSGLYQAVAFTPLYEWMGPKKIYVVSMVTFVPIFTLFPMMRVSLDDRGSMNAVTWVELVIQLILYVIMDMAFSSALIYIRASAPNPYSLGATNGLAQTAVSIARAFGPVSTTSLFAVSVEIWLWSRSQWDDTWFKIVLAWLGGNLVYVVLILISIGAVAAAKRLPEKPTLGGGVDEVGVEQCP</sequence>
<feature type="transmembrane region" description="Helical" evidence="7">
    <location>
        <begin position="309"/>
        <end position="329"/>
    </location>
</feature>
<dbReference type="Proteomes" id="UP000772434">
    <property type="component" value="Unassembled WGS sequence"/>
</dbReference>
<dbReference type="PANTHER" id="PTHR23504:SF15">
    <property type="entry name" value="MAJOR FACILITATOR SUPERFAMILY (MFS) PROFILE DOMAIN-CONTAINING PROTEIN"/>
    <property type="match status" value="1"/>
</dbReference>
<name>A0A9P5PS83_9AGAR</name>
<keyword evidence="3 7" id="KW-0812">Transmembrane</keyword>
<evidence type="ECO:0000256" key="4">
    <source>
        <dbReference type="ARBA" id="ARBA00022989"/>
    </source>
</evidence>
<feature type="domain" description="Major facilitator superfamily (MFS) profile" evidence="8">
    <location>
        <begin position="35"/>
        <end position="487"/>
    </location>
</feature>
<feature type="transmembrane region" description="Helical" evidence="7">
    <location>
        <begin position="77"/>
        <end position="96"/>
    </location>
</feature>